<accession>A0ABP9SCR4</accession>
<comment type="caution">
    <text evidence="2">The sequence shown here is derived from an EMBL/GenBank/DDBJ whole genome shotgun (WGS) entry which is preliminary data.</text>
</comment>
<dbReference type="NCBIfam" id="TIGR02001">
    <property type="entry name" value="gcw_chp"/>
    <property type="match status" value="1"/>
</dbReference>
<reference evidence="3" key="1">
    <citation type="journal article" date="2019" name="Int. J. Syst. Evol. Microbiol.">
        <title>The Global Catalogue of Microorganisms (GCM) 10K type strain sequencing project: providing services to taxonomists for standard genome sequencing and annotation.</title>
        <authorList>
            <consortium name="The Broad Institute Genomics Platform"/>
            <consortium name="The Broad Institute Genome Sequencing Center for Infectious Disease"/>
            <person name="Wu L."/>
            <person name="Ma J."/>
        </authorList>
    </citation>
    <scope>NUCLEOTIDE SEQUENCE [LARGE SCALE GENOMIC DNA]</scope>
    <source>
        <strain evidence="3">JCM 18720</strain>
    </source>
</reference>
<proteinExistence type="predicted"/>
<gene>
    <name evidence="2" type="ORF">GCM10025772_24120</name>
</gene>
<sequence length="223" mass="24452">MKNAITRTLGSLFLLASLSAAPAYAEGTANVGVASDYLWRGVSQTDGKPSIFGGLDYASDVGIYVGTWVSNIDFGDDATYEWDLYAGYSGEAGDFSYDVGYVYYAYPNGDSLDFGEVYAGFGWNWFGFSLAYTTNEEADETYFDKGLYIEGTAEWGITDSLSLGFAVGNYFFDSDSLLEDYLNYNISLNKSTEMGDFAFMISDTDESDVDPVVLVSWTLGFDL</sequence>
<protein>
    <submittedName>
        <fullName evidence="2">TorF family putative porin</fullName>
    </submittedName>
</protein>
<dbReference type="Pfam" id="PF09694">
    <property type="entry name" value="Gcw_chp"/>
    <property type="match status" value="1"/>
</dbReference>
<keyword evidence="1" id="KW-0732">Signal</keyword>
<evidence type="ECO:0000313" key="2">
    <source>
        <dbReference type="EMBL" id="GAA5193365.1"/>
    </source>
</evidence>
<evidence type="ECO:0000256" key="1">
    <source>
        <dbReference type="SAM" id="SignalP"/>
    </source>
</evidence>
<name>A0ABP9SCR4_9GAMM</name>
<dbReference type="InterPro" id="IPR010239">
    <property type="entry name" value="CHP02001"/>
</dbReference>
<feature type="signal peptide" evidence="1">
    <location>
        <begin position="1"/>
        <end position="25"/>
    </location>
</feature>
<keyword evidence="3" id="KW-1185">Reference proteome</keyword>
<evidence type="ECO:0000313" key="3">
    <source>
        <dbReference type="Proteomes" id="UP001501600"/>
    </source>
</evidence>
<feature type="chain" id="PRO_5045549673" evidence="1">
    <location>
        <begin position="26"/>
        <end position="223"/>
    </location>
</feature>
<dbReference type="EMBL" id="BAABLF010000024">
    <property type="protein sequence ID" value="GAA5193365.1"/>
    <property type="molecule type" value="Genomic_DNA"/>
</dbReference>
<organism evidence="2 3">
    <name type="scientific">Ferrimonas gelatinilytica</name>
    <dbReference type="NCBI Taxonomy" id="1255257"/>
    <lineage>
        <taxon>Bacteria</taxon>
        <taxon>Pseudomonadati</taxon>
        <taxon>Pseudomonadota</taxon>
        <taxon>Gammaproteobacteria</taxon>
        <taxon>Alteromonadales</taxon>
        <taxon>Ferrimonadaceae</taxon>
        <taxon>Ferrimonas</taxon>
    </lineage>
</organism>
<dbReference type="Proteomes" id="UP001501600">
    <property type="component" value="Unassembled WGS sequence"/>
</dbReference>